<organism evidence="2 3">
    <name type="scientific">Roseibium aestuarii</name>
    <dbReference type="NCBI Taxonomy" id="2600299"/>
    <lineage>
        <taxon>Bacteria</taxon>
        <taxon>Pseudomonadati</taxon>
        <taxon>Pseudomonadota</taxon>
        <taxon>Alphaproteobacteria</taxon>
        <taxon>Hyphomicrobiales</taxon>
        <taxon>Stappiaceae</taxon>
        <taxon>Roseibium</taxon>
    </lineage>
</organism>
<dbReference type="SUPFAM" id="SSF140990">
    <property type="entry name" value="FtsH protease domain-like"/>
    <property type="match status" value="1"/>
</dbReference>
<dbReference type="PANTHER" id="PTHR23076">
    <property type="entry name" value="METALLOPROTEASE M41 FTSH"/>
    <property type="match status" value="1"/>
</dbReference>
<name>A0ABW4JTJ4_9HYPH</name>
<dbReference type="SUPFAM" id="SSF52540">
    <property type="entry name" value="P-loop containing nucleoside triphosphate hydrolases"/>
    <property type="match status" value="1"/>
</dbReference>
<keyword evidence="3" id="KW-1185">Reference proteome</keyword>
<dbReference type="CDD" id="cd19481">
    <property type="entry name" value="RecA-like_protease"/>
    <property type="match status" value="1"/>
</dbReference>
<dbReference type="InterPro" id="IPR000642">
    <property type="entry name" value="Peptidase_M41"/>
</dbReference>
<dbReference type="InterPro" id="IPR003593">
    <property type="entry name" value="AAA+_ATPase"/>
</dbReference>
<dbReference type="InterPro" id="IPR018247">
    <property type="entry name" value="EF_Hand_1_Ca_BS"/>
</dbReference>
<dbReference type="InterPro" id="IPR027417">
    <property type="entry name" value="P-loop_NTPase"/>
</dbReference>
<dbReference type="Pfam" id="PF01434">
    <property type="entry name" value="Peptidase_M41"/>
    <property type="match status" value="1"/>
</dbReference>
<dbReference type="PANTHER" id="PTHR23076:SF97">
    <property type="entry name" value="ATP-DEPENDENT ZINC METALLOPROTEASE YME1L1"/>
    <property type="match status" value="1"/>
</dbReference>
<dbReference type="InterPro" id="IPR003959">
    <property type="entry name" value="ATPase_AAA_core"/>
</dbReference>
<evidence type="ECO:0000313" key="3">
    <source>
        <dbReference type="Proteomes" id="UP001597327"/>
    </source>
</evidence>
<dbReference type="SMART" id="SM00382">
    <property type="entry name" value="AAA"/>
    <property type="match status" value="1"/>
</dbReference>
<dbReference type="RefSeq" id="WP_188318773.1">
    <property type="nucleotide sequence ID" value="NZ_JBHUFA010000001.1"/>
</dbReference>
<reference evidence="3" key="1">
    <citation type="journal article" date="2019" name="Int. J. Syst. Evol. Microbiol.">
        <title>The Global Catalogue of Microorganisms (GCM) 10K type strain sequencing project: providing services to taxonomists for standard genome sequencing and annotation.</title>
        <authorList>
            <consortium name="The Broad Institute Genomics Platform"/>
            <consortium name="The Broad Institute Genome Sequencing Center for Infectious Disease"/>
            <person name="Wu L."/>
            <person name="Ma J."/>
        </authorList>
    </citation>
    <scope>NUCLEOTIDE SEQUENCE [LARGE SCALE GENOMIC DNA]</scope>
    <source>
        <strain evidence="3">JCM 3369</strain>
    </source>
</reference>
<dbReference type="InterPro" id="IPR037219">
    <property type="entry name" value="Peptidase_M41-like"/>
</dbReference>
<evidence type="ECO:0000259" key="1">
    <source>
        <dbReference type="SMART" id="SM00382"/>
    </source>
</evidence>
<dbReference type="Gene3D" id="3.40.50.300">
    <property type="entry name" value="P-loop containing nucleotide triphosphate hydrolases"/>
    <property type="match status" value="1"/>
</dbReference>
<evidence type="ECO:0000313" key="2">
    <source>
        <dbReference type="EMBL" id="MFD1694964.1"/>
    </source>
</evidence>
<sequence>MTSFYRSYYRRERPDFLLFLAHCIVRRALRTLHNTPRGAWPVVGIVADDLGVPVTHVHTALGVEMLRDYGDIAGMRLDRSIRLLDYSGEGRVEDEELRSALGSRRAVIAMARCTANLPELLVAASDGVFVLERPTVRHIQAAARHCNRVLLSDADAEKLSDLPIGDLALILNRGRKWRSVFEAYDAQRSEPQPLTAPAKRELDLDNIPGLAGAGLWGRDLCQDLADWRAGKIGWADVDGGALLVGAPGTGKTTYAQALARSAGCHLEATSVAQWQSRGHLGDMLRAMRRSFAEAKKSAPTILFLDELDAVGARHTARGDHARYQIEVINGLLECLDGVQDREGVVVLGACNHAHMIDPAILRPGRMERIIELPLPDAEAREKILRFHLNADLADSDLSNVAKKMEGRTGADIELMAREARRSARRARRAMDLADLLQRLPKTTKLSDEDLRRIAVHEAGHAVVHLALRPEPIGSIRINDEVPETANSVLAGGVSVEILSHQCRTKGDYEAMLAVRMAGLAAEEVVLGNISDGGGGGEGSDLSCATQLATEMVTSMGFGESWLHLATPGELAGRRMLMGDARVRAEVDQLLNNAFERARSLIRQQAGLHQRLVEELLEKRALRNVEIARLIEGCTTREQGRMVCRV</sequence>
<protein>
    <submittedName>
        <fullName evidence="2">AAA family ATPase</fullName>
    </submittedName>
</protein>
<dbReference type="Gene3D" id="1.10.8.60">
    <property type="match status" value="1"/>
</dbReference>
<gene>
    <name evidence="2" type="ORF">ACFSC7_05510</name>
</gene>
<dbReference type="Pfam" id="PF00004">
    <property type="entry name" value="AAA"/>
    <property type="match status" value="1"/>
</dbReference>
<dbReference type="Gene3D" id="1.20.58.760">
    <property type="entry name" value="Peptidase M41"/>
    <property type="match status" value="1"/>
</dbReference>
<dbReference type="PROSITE" id="PS00018">
    <property type="entry name" value="EF_HAND_1"/>
    <property type="match status" value="1"/>
</dbReference>
<dbReference type="EMBL" id="JBHUFA010000001">
    <property type="protein sequence ID" value="MFD1694964.1"/>
    <property type="molecule type" value="Genomic_DNA"/>
</dbReference>
<proteinExistence type="predicted"/>
<comment type="caution">
    <text evidence="2">The sequence shown here is derived from an EMBL/GenBank/DDBJ whole genome shotgun (WGS) entry which is preliminary data.</text>
</comment>
<accession>A0ABW4JTJ4</accession>
<dbReference type="Proteomes" id="UP001597327">
    <property type="component" value="Unassembled WGS sequence"/>
</dbReference>
<feature type="domain" description="AAA+ ATPase" evidence="1">
    <location>
        <begin position="237"/>
        <end position="376"/>
    </location>
</feature>